<proteinExistence type="predicted"/>
<reference evidence="4 5" key="1">
    <citation type="submission" date="2024-09" db="EMBL/GenBank/DDBJ databases">
        <authorList>
            <person name="Sun Q."/>
            <person name="Mori K."/>
        </authorList>
    </citation>
    <scope>NUCLEOTIDE SEQUENCE [LARGE SCALE GENOMIC DNA]</scope>
    <source>
        <strain evidence="4 5">NCAIM B.02415</strain>
    </source>
</reference>
<feature type="transmembrane region" description="Helical" evidence="1">
    <location>
        <begin position="364"/>
        <end position="387"/>
    </location>
</feature>
<dbReference type="InterPro" id="IPR050256">
    <property type="entry name" value="Glycosyltransferase_2"/>
</dbReference>
<dbReference type="PANTHER" id="PTHR48090">
    <property type="entry name" value="UNDECAPRENYL-PHOSPHATE 4-DEOXY-4-FORMAMIDO-L-ARABINOSE TRANSFERASE-RELATED"/>
    <property type="match status" value="1"/>
</dbReference>
<feature type="domain" description="Glycosyltransferase 2-like" evidence="2">
    <location>
        <begin position="18"/>
        <end position="135"/>
    </location>
</feature>
<accession>A0ABV6LH31</accession>
<comment type="caution">
    <text evidence="4">The sequence shown here is derived from an EMBL/GenBank/DDBJ whole genome shotgun (WGS) entry which is preliminary data.</text>
</comment>
<keyword evidence="1" id="KW-0472">Membrane</keyword>
<keyword evidence="1" id="KW-1133">Transmembrane helix</keyword>
<evidence type="ECO:0000259" key="2">
    <source>
        <dbReference type="Pfam" id="PF00535"/>
    </source>
</evidence>
<sequence>MTDNLQLIQAKFKQLQVCVIIPTYNNQGTLAAIITDVLAYTDQVIVVNDGSTDDTPAIIQSFPQIQSVSYTQNVGKGWALRKAFDYANELGYQYAITIDSDGQHFASDLPAFIERLEKEPGSLIIGSRNMEQSSVPGKSSFGHKFSNFWFWVETSIKCPDTQSGYRLYPIHLLKSTKFVTRKYEFEIEVIVRAAWKDIKIDWVPVTVYYAPKETRISHFRPFQDFSRISVLNTILVIITFAYIKPRDFFRTLFDKKKARQMIKNLFFNPDHSPQLKAASVAFGVFMGIVPIWGFQLLVAISLAIILRLNKAIVITAAHISIPPMIPVIVFLSYKTGSVWMGSRNVDIPLDKISLKSIGEHLEQYLYGSVSLAIFAGIIAGLLTFALLKLFKRRPVPAL</sequence>
<feature type="domain" description="DUF2062" evidence="3">
    <location>
        <begin position="272"/>
        <end position="393"/>
    </location>
</feature>
<dbReference type="CDD" id="cd04179">
    <property type="entry name" value="DPM_DPG-synthase_like"/>
    <property type="match status" value="1"/>
</dbReference>
<gene>
    <name evidence="4" type="ORF">ACFFGT_31005</name>
</gene>
<keyword evidence="5" id="KW-1185">Reference proteome</keyword>
<feature type="transmembrane region" description="Helical" evidence="1">
    <location>
        <begin position="280"/>
        <end position="305"/>
    </location>
</feature>
<dbReference type="RefSeq" id="WP_377026395.1">
    <property type="nucleotide sequence ID" value="NZ_JBHLTS010000079.1"/>
</dbReference>
<evidence type="ECO:0000256" key="1">
    <source>
        <dbReference type="SAM" id="Phobius"/>
    </source>
</evidence>
<dbReference type="Pfam" id="PF00535">
    <property type="entry name" value="Glycos_transf_2"/>
    <property type="match status" value="1"/>
</dbReference>
<dbReference type="Gene3D" id="3.90.550.10">
    <property type="entry name" value="Spore Coat Polysaccharide Biosynthesis Protein SpsA, Chain A"/>
    <property type="match status" value="1"/>
</dbReference>
<protein>
    <submittedName>
        <fullName evidence="4">DUF2062 domain-containing protein</fullName>
    </submittedName>
</protein>
<dbReference type="InterPro" id="IPR029044">
    <property type="entry name" value="Nucleotide-diphossugar_trans"/>
</dbReference>
<evidence type="ECO:0000313" key="5">
    <source>
        <dbReference type="Proteomes" id="UP001589828"/>
    </source>
</evidence>
<organism evidence="4 5">
    <name type="scientific">Mucilaginibacter angelicae</name>
    <dbReference type="NCBI Taxonomy" id="869718"/>
    <lineage>
        <taxon>Bacteria</taxon>
        <taxon>Pseudomonadati</taxon>
        <taxon>Bacteroidota</taxon>
        <taxon>Sphingobacteriia</taxon>
        <taxon>Sphingobacteriales</taxon>
        <taxon>Sphingobacteriaceae</taxon>
        <taxon>Mucilaginibacter</taxon>
    </lineage>
</organism>
<dbReference type="Proteomes" id="UP001589828">
    <property type="component" value="Unassembled WGS sequence"/>
</dbReference>
<dbReference type="InterPro" id="IPR018639">
    <property type="entry name" value="DUF2062"/>
</dbReference>
<dbReference type="SUPFAM" id="SSF53448">
    <property type="entry name" value="Nucleotide-diphospho-sugar transferases"/>
    <property type="match status" value="1"/>
</dbReference>
<dbReference type="InterPro" id="IPR001173">
    <property type="entry name" value="Glyco_trans_2-like"/>
</dbReference>
<dbReference type="Pfam" id="PF09835">
    <property type="entry name" value="DUF2062"/>
    <property type="match status" value="1"/>
</dbReference>
<keyword evidence="1" id="KW-0812">Transmembrane</keyword>
<evidence type="ECO:0000259" key="3">
    <source>
        <dbReference type="Pfam" id="PF09835"/>
    </source>
</evidence>
<dbReference type="PANTHER" id="PTHR48090:SF7">
    <property type="entry name" value="RFBJ PROTEIN"/>
    <property type="match status" value="1"/>
</dbReference>
<dbReference type="EMBL" id="JBHLTS010000079">
    <property type="protein sequence ID" value="MFC0518685.1"/>
    <property type="molecule type" value="Genomic_DNA"/>
</dbReference>
<name>A0ABV6LH31_9SPHI</name>
<feature type="transmembrane region" description="Helical" evidence="1">
    <location>
        <begin position="312"/>
        <end position="333"/>
    </location>
</feature>
<feature type="transmembrane region" description="Helical" evidence="1">
    <location>
        <begin position="225"/>
        <end position="243"/>
    </location>
</feature>
<evidence type="ECO:0000313" key="4">
    <source>
        <dbReference type="EMBL" id="MFC0518685.1"/>
    </source>
</evidence>